<dbReference type="InterPro" id="IPR047817">
    <property type="entry name" value="ABC2_TM_bact-type"/>
</dbReference>
<evidence type="ECO:0000256" key="7">
    <source>
        <dbReference type="ARBA" id="ARBA00023047"/>
    </source>
</evidence>
<dbReference type="PANTHER" id="PTHR30413">
    <property type="entry name" value="INNER MEMBRANE TRANSPORT PERMEASE"/>
    <property type="match status" value="1"/>
</dbReference>
<dbReference type="RefSeq" id="WP_310231632.1">
    <property type="nucleotide sequence ID" value="NZ_JAVDUP010000003.1"/>
</dbReference>
<evidence type="ECO:0000313" key="11">
    <source>
        <dbReference type="EMBL" id="MDR6901449.1"/>
    </source>
</evidence>
<protein>
    <recommendedName>
        <fullName evidence="9">Transport permease protein</fullName>
    </recommendedName>
</protein>
<dbReference type="Proteomes" id="UP001250791">
    <property type="component" value="Unassembled WGS sequence"/>
</dbReference>
<feature type="transmembrane region" description="Helical" evidence="9">
    <location>
        <begin position="69"/>
        <end position="88"/>
    </location>
</feature>
<evidence type="ECO:0000256" key="6">
    <source>
        <dbReference type="ARBA" id="ARBA00022989"/>
    </source>
</evidence>
<keyword evidence="12" id="KW-1185">Reference proteome</keyword>
<dbReference type="PROSITE" id="PS51012">
    <property type="entry name" value="ABC_TM2"/>
    <property type="match status" value="1"/>
</dbReference>
<evidence type="ECO:0000256" key="3">
    <source>
        <dbReference type="ARBA" id="ARBA00022448"/>
    </source>
</evidence>
<evidence type="ECO:0000256" key="2">
    <source>
        <dbReference type="ARBA" id="ARBA00007783"/>
    </source>
</evidence>
<dbReference type="InterPro" id="IPR013525">
    <property type="entry name" value="ABC2_TM"/>
</dbReference>
<accession>A0ABU1SR46</accession>
<evidence type="ECO:0000256" key="4">
    <source>
        <dbReference type="ARBA" id="ARBA00022475"/>
    </source>
</evidence>
<evidence type="ECO:0000259" key="10">
    <source>
        <dbReference type="PROSITE" id="PS51012"/>
    </source>
</evidence>
<dbReference type="EMBL" id="JAVDUP010000003">
    <property type="protein sequence ID" value="MDR6901449.1"/>
    <property type="molecule type" value="Genomic_DNA"/>
</dbReference>
<sequence>MLGLANGIWSYRYFIANSIWNDFYTRFVRSKLGGAWIVLQPLSQVMIYALILSNLLSSKIPDINNTYGYAIYLMSGTLAWNLFSEIIDRCLKVFVNNANIIKKMNFPKVTLPAIAVGSAIVNNLILLVVMVVIFLFLGHVPSWNLMFIFLLIPVIVVFAVGIGLFLGIVNVFIRDVEQVVPIVLQILFWFTPIVYPITVIPEKYVRILKLNPMFDIVDAYHKAIAYDVAPRLTSVPVTFVLGLILCGISLVVFRRANTEMADVL</sequence>
<keyword evidence="6 9" id="KW-1133">Transmembrane helix</keyword>
<feature type="transmembrane region" description="Helical" evidence="9">
    <location>
        <begin position="235"/>
        <end position="253"/>
    </location>
</feature>
<evidence type="ECO:0000256" key="5">
    <source>
        <dbReference type="ARBA" id="ARBA00022692"/>
    </source>
</evidence>
<evidence type="ECO:0000313" key="12">
    <source>
        <dbReference type="Proteomes" id="UP001250791"/>
    </source>
</evidence>
<keyword evidence="5 9" id="KW-0812">Transmembrane</keyword>
<feature type="transmembrane region" description="Helical" evidence="9">
    <location>
        <begin position="143"/>
        <end position="172"/>
    </location>
</feature>
<feature type="transmembrane region" description="Helical" evidence="9">
    <location>
        <begin position="35"/>
        <end position="57"/>
    </location>
</feature>
<keyword evidence="8 9" id="KW-0472">Membrane</keyword>
<keyword evidence="4 9" id="KW-1003">Cell membrane</keyword>
<feature type="domain" description="ABC transmembrane type-2" evidence="10">
    <location>
        <begin position="32"/>
        <end position="256"/>
    </location>
</feature>
<dbReference type="PANTHER" id="PTHR30413:SF10">
    <property type="entry name" value="CAPSULE POLYSACCHARIDE EXPORT INNER-MEMBRANE PROTEIN CTRC"/>
    <property type="match status" value="1"/>
</dbReference>
<evidence type="ECO:0000256" key="9">
    <source>
        <dbReference type="RuleBase" id="RU361157"/>
    </source>
</evidence>
<keyword evidence="3 9" id="KW-0813">Transport</keyword>
<reference evidence="11 12" key="1">
    <citation type="submission" date="2023-07" db="EMBL/GenBank/DDBJ databases">
        <title>Sorghum-associated microbial communities from plants grown in Nebraska, USA.</title>
        <authorList>
            <person name="Schachtman D."/>
        </authorList>
    </citation>
    <scope>NUCLEOTIDE SEQUENCE [LARGE SCALE GENOMIC DNA]</scope>
    <source>
        <strain evidence="11 12">3199</strain>
    </source>
</reference>
<feature type="transmembrane region" description="Helical" evidence="9">
    <location>
        <begin position="109"/>
        <end position="137"/>
    </location>
</feature>
<gene>
    <name evidence="11" type="ORF">J2W52_003073</name>
</gene>
<dbReference type="Pfam" id="PF01061">
    <property type="entry name" value="ABC2_membrane"/>
    <property type="match status" value="1"/>
</dbReference>
<comment type="caution">
    <text evidence="11">The sequence shown here is derived from an EMBL/GenBank/DDBJ whole genome shotgun (WGS) entry which is preliminary data.</text>
</comment>
<name>A0ABU1SR46_9HYPH</name>
<organism evidence="11 12">
    <name type="scientific">Rhizobium miluonense</name>
    <dbReference type="NCBI Taxonomy" id="411945"/>
    <lineage>
        <taxon>Bacteria</taxon>
        <taxon>Pseudomonadati</taxon>
        <taxon>Pseudomonadota</taxon>
        <taxon>Alphaproteobacteria</taxon>
        <taxon>Hyphomicrobiales</taxon>
        <taxon>Rhizobiaceae</taxon>
        <taxon>Rhizobium/Agrobacterium group</taxon>
        <taxon>Rhizobium</taxon>
    </lineage>
</organism>
<keyword evidence="7" id="KW-0625">Polysaccharide transport</keyword>
<proteinExistence type="inferred from homology"/>
<comment type="similarity">
    <text evidence="2 9">Belongs to the ABC-2 integral membrane protein family.</text>
</comment>
<evidence type="ECO:0000256" key="1">
    <source>
        <dbReference type="ARBA" id="ARBA00004651"/>
    </source>
</evidence>
<keyword evidence="7" id="KW-0762">Sugar transport</keyword>
<feature type="transmembrane region" description="Helical" evidence="9">
    <location>
        <begin position="179"/>
        <end position="200"/>
    </location>
</feature>
<comment type="subcellular location">
    <subcellularLocation>
        <location evidence="9">Cell inner membrane</location>
        <topology evidence="9">Multi-pass membrane protein</topology>
    </subcellularLocation>
    <subcellularLocation>
        <location evidence="1">Cell membrane</location>
        <topology evidence="1">Multi-pass membrane protein</topology>
    </subcellularLocation>
</comment>
<evidence type="ECO:0000256" key="8">
    <source>
        <dbReference type="ARBA" id="ARBA00023136"/>
    </source>
</evidence>